<evidence type="ECO:0000256" key="12">
    <source>
        <dbReference type="RuleBase" id="RU363047"/>
    </source>
</evidence>
<evidence type="ECO:0000256" key="1">
    <source>
        <dbReference type="ARBA" id="ARBA00003929"/>
    </source>
</evidence>
<dbReference type="PRINTS" id="PR00245">
    <property type="entry name" value="OLFACTORYR"/>
</dbReference>
<dbReference type="Gene3D" id="1.20.1070.10">
    <property type="entry name" value="Rhodopsin 7-helix transmembrane proteins"/>
    <property type="match status" value="1"/>
</dbReference>
<keyword evidence="5 12" id="KW-0552">Olfaction</keyword>
<dbReference type="Proteomes" id="UP000694425">
    <property type="component" value="Unplaced"/>
</dbReference>
<accession>A0A8C7END5</accession>
<evidence type="ECO:0000256" key="5">
    <source>
        <dbReference type="ARBA" id="ARBA00022725"/>
    </source>
</evidence>
<dbReference type="Pfam" id="PF13853">
    <property type="entry name" value="7tm_4"/>
    <property type="match status" value="1"/>
</dbReference>
<feature type="transmembrane region" description="Helical" evidence="12">
    <location>
        <begin position="269"/>
        <end position="288"/>
    </location>
</feature>
<dbReference type="InterPro" id="IPR050427">
    <property type="entry name" value="Olfactory_Receptors"/>
</dbReference>
<keyword evidence="3 12" id="KW-0716">Sensory transduction</keyword>
<evidence type="ECO:0000256" key="9">
    <source>
        <dbReference type="ARBA" id="ARBA00023170"/>
    </source>
</evidence>
<keyword evidence="6 12" id="KW-1133">Transmembrane helix</keyword>
<dbReference type="InterPro" id="IPR000725">
    <property type="entry name" value="Olfact_rcpt"/>
</dbReference>
<dbReference type="Ensembl" id="ENSNVIT00000012726.1">
    <property type="protein sequence ID" value="ENSNVIP00000010862.1"/>
    <property type="gene ID" value="ENSNVIG00000008596.1"/>
</dbReference>
<keyword evidence="4 11" id="KW-0812">Transmembrane</keyword>
<evidence type="ECO:0000256" key="3">
    <source>
        <dbReference type="ARBA" id="ARBA00022606"/>
    </source>
</evidence>
<keyword evidence="10 11" id="KW-0807">Transducer</keyword>
<dbReference type="InterPro" id="IPR017452">
    <property type="entry name" value="GPCR_Rhodpsn_7TM"/>
</dbReference>
<evidence type="ECO:0000313" key="15">
    <source>
        <dbReference type="Proteomes" id="UP000694425"/>
    </source>
</evidence>
<reference evidence="14" key="2">
    <citation type="submission" date="2025-09" db="UniProtKB">
        <authorList>
            <consortium name="Ensembl"/>
        </authorList>
    </citation>
    <scope>IDENTIFICATION</scope>
</reference>
<sequence length="352" mass="39516">LAQMNVTEFILMGLTQDRPMQRILFLVLLITYTVTVTGNLLIVVTIIGSQALDSPMYFFLAFLSLIDAYASYTSVTTPKMIIDLLYQRRTISLGGCLTQLFVEHFLGGSEIILLIVMAYDRYVAICKPLHYTTIMRPGLCRLLVVVAWIGGILHATVQILFMVKLPFCGPNVIDHFMCDLFPLLKLACSDTYMLGMVVAANSGAMCLLIFSMLLLSYIVILSSLKSHGSEGRHKALSTCGSHFTVVVLFFVPCIFTYMRPVVTYPVDKLVTVFFAILTPMLNPIIYTVRNTEVKNSVPNAKEGMVYLIGRILSVVQCERERKILQINSVKKNSHILTLMKHLTVARPFDRCF</sequence>
<dbReference type="PROSITE" id="PS00237">
    <property type="entry name" value="G_PROTEIN_RECEP_F1_1"/>
    <property type="match status" value="1"/>
</dbReference>
<evidence type="ECO:0000256" key="10">
    <source>
        <dbReference type="ARBA" id="ARBA00023224"/>
    </source>
</evidence>
<dbReference type="GeneTree" id="ENSGT00940000162608"/>
<dbReference type="PANTHER" id="PTHR48002">
    <property type="entry name" value="OLFACTORY RECEPTOR"/>
    <property type="match status" value="1"/>
</dbReference>
<dbReference type="GO" id="GO:0004984">
    <property type="term" value="F:olfactory receptor activity"/>
    <property type="evidence" value="ECO:0007669"/>
    <property type="project" value="InterPro"/>
</dbReference>
<keyword evidence="15" id="KW-1185">Reference proteome</keyword>
<evidence type="ECO:0000256" key="4">
    <source>
        <dbReference type="ARBA" id="ARBA00022692"/>
    </source>
</evidence>
<dbReference type="InterPro" id="IPR000276">
    <property type="entry name" value="GPCR_Rhodpsn"/>
</dbReference>
<feature type="transmembrane region" description="Helical" evidence="12">
    <location>
        <begin position="202"/>
        <end position="224"/>
    </location>
</feature>
<dbReference type="FunFam" id="1.20.1070.10:FF:000007">
    <property type="entry name" value="Olfactory receptor"/>
    <property type="match status" value="1"/>
</dbReference>
<keyword evidence="9 11" id="KW-0675">Receptor</keyword>
<organism evidence="14 15">
    <name type="scientific">Neovison vison</name>
    <name type="common">American mink</name>
    <name type="synonym">Mustela vison</name>
    <dbReference type="NCBI Taxonomy" id="452646"/>
    <lineage>
        <taxon>Eukaryota</taxon>
        <taxon>Metazoa</taxon>
        <taxon>Chordata</taxon>
        <taxon>Craniata</taxon>
        <taxon>Vertebrata</taxon>
        <taxon>Euteleostomi</taxon>
        <taxon>Mammalia</taxon>
        <taxon>Eutheria</taxon>
        <taxon>Laurasiatheria</taxon>
        <taxon>Carnivora</taxon>
        <taxon>Caniformia</taxon>
        <taxon>Musteloidea</taxon>
        <taxon>Mustelidae</taxon>
        <taxon>Mustelinae</taxon>
        <taxon>Neogale</taxon>
    </lineage>
</organism>
<keyword evidence="7 11" id="KW-0297">G-protein coupled receptor</keyword>
<dbReference type="PROSITE" id="PS50262">
    <property type="entry name" value="G_PROTEIN_RECEP_F1_2"/>
    <property type="match status" value="1"/>
</dbReference>
<evidence type="ECO:0000259" key="13">
    <source>
        <dbReference type="PROSITE" id="PS50262"/>
    </source>
</evidence>
<protein>
    <recommendedName>
        <fullName evidence="12">Olfactory receptor</fullName>
    </recommendedName>
</protein>
<dbReference type="PRINTS" id="PR00237">
    <property type="entry name" value="GPCRRHODOPSN"/>
</dbReference>
<feature type="transmembrane region" description="Helical" evidence="12">
    <location>
        <begin position="23"/>
        <end position="44"/>
    </location>
</feature>
<evidence type="ECO:0000256" key="6">
    <source>
        <dbReference type="ARBA" id="ARBA00022989"/>
    </source>
</evidence>
<name>A0A8C7END5_NEOVI</name>
<dbReference type="AlphaFoldDB" id="A0A8C7END5"/>
<evidence type="ECO:0000256" key="8">
    <source>
        <dbReference type="ARBA" id="ARBA00023136"/>
    </source>
</evidence>
<dbReference type="GO" id="GO:0004930">
    <property type="term" value="F:G protein-coupled receptor activity"/>
    <property type="evidence" value="ECO:0007669"/>
    <property type="project" value="UniProtKB-KW"/>
</dbReference>
<feature type="domain" description="G-protein coupled receptors family 1 profile" evidence="13">
    <location>
        <begin position="38"/>
        <end position="286"/>
    </location>
</feature>
<dbReference type="GO" id="GO:0005886">
    <property type="term" value="C:plasma membrane"/>
    <property type="evidence" value="ECO:0007669"/>
    <property type="project" value="UniProtKB-SubCell"/>
</dbReference>
<reference evidence="14" key="1">
    <citation type="submission" date="2025-08" db="UniProtKB">
        <authorList>
            <consortium name="Ensembl"/>
        </authorList>
    </citation>
    <scope>IDENTIFICATION</scope>
</reference>
<feature type="transmembrane region" description="Helical" evidence="12">
    <location>
        <begin position="236"/>
        <end position="257"/>
    </location>
</feature>
<dbReference type="SUPFAM" id="SSF81321">
    <property type="entry name" value="Family A G protein-coupled receptor-like"/>
    <property type="match status" value="1"/>
</dbReference>
<evidence type="ECO:0000256" key="2">
    <source>
        <dbReference type="ARBA" id="ARBA00004141"/>
    </source>
</evidence>
<comment type="similarity">
    <text evidence="11">Belongs to the G-protein coupled receptor 1 family.</text>
</comment>
<evidence type="ECO:0000256" key="7">
    <source>
        <dbReference type="ARBA" id="ARBA00023040"/>
    </source>
</evidence>
<feature type="transmembrane region" description="Helical" evidence="12">
    <location>
        <begin position="139"/>
        <end position="161"/>
    </location>
</feature>
<comment type="function">
    <text evidence="1">Putative odorant or sperm cell receptor.</text>
</comment>
<keyword evidence="8 12" id="KW-0472">Membrane</keyword>
<keyword evidence="12" id="KW-1003">Cell membrane</keyword>
<dbReference type="CDD" id="cd15939">
    <property type="entry name" value="7tmA_OR4A-like"/>
    <property type="match status" value="1"/>
</dbReference>
<feature type="transmembrane region" description="Helical" evidence="12">
    <location>
        <begin position="56"/>
        <end position="72"/>
    </location>
</feature>
<evidence type="ECO:0000313" key="14">
    <source>
        <dbReference type="Ensembl" id="ENSNVIP00000010862.1"/>
    </source>
</evidence>
<comment type="subcellular location">
    <subcellularLocation>
        <location evidence="12">Cell membrane</location>
        <topology evidence="12">Multi-pass membrane protein</topology>
    </subcellularLocation>
    <subcellularLocation>
        <location evidence="2">Membrane</location>
        <topology evidence="2">Multi-pass membrane protein</topology>
    </subcellularLocation>
</comment>
<proteinExistence type="inferred from homology"/>
<evidence type="ECO:0000256" key="11">
    <source>
        <dbReference type="RuleBase" id="RU000688"/>
    </source>
</evidence>